<dbReference type="EMBL" id="VDFY01000165">
    <property type="protein sequence ID" value="TNH27810.1"/>
    <property type="molecule type" value="Genomic_DNA"/>
</dbReference>
<dbReference type="PANTHER" id="PTHR32305:SF15">
    <property type="entry name" value="PROTEIN RHSA-RELATED"/>
    <property type="match status" value="1"/>
</dbReference>
<feature type="region of interest" description="Disordered" evidence="1">
    <location>
        <begin position="1648"/>
        <end position="1674"/>
    </location>
</feature>
<accession>A0A5C4QTJ1</accession>
<dbReference type="Proteomes" id="UP000306145">
    <property type="component" value="Unassembled WGS sequence"/>
</dbReference>
<dbReference type="PANTHER" id="PTHR32305">
    <property type="match status" value="1"/>
</dbReference>
<dbReference type="InterPro" id="IPR022385">
    <property type="entry name" value="Rhs_assc_core"/>
</dbReference>
<feature type="domain" description="Insecticide toxin TcdB middle/N-terminal" evidence="3">
    <location>
        <begin position="97"/>
        <end position="229"/>
    </location>
</feature>
<dbReference type="InterPro" id="IPR050708">
    <property type="entry name" value="T6SS_VgrG/RHS"/>
</dbReference>
<dbReference type="Pfam" id="PF12255">
    <property type="entry name" value="TcdB_toxin_midC"/>
    <property type="match status" value="1"/>
</dbReference>
<dbReference type="NCBIfam" id="TIGR03696">
    <property type="entry name" value="Rhs_assc_core"/>
    <property type="match status" value="1"/>
</dbReference>
<feature type="compositionally biased region" description="Basic and acidic residues" evidence="1">
    <location>
        <begin position="1764"/>
        <end position="1778"/>
    </location>
</feature>
<dbReference type="InterPro" id="IPR022045">
    <property type="entry name" value="TcdB_toxin_mid/N"/>
</dbReference>
<reference evidence="4 5" key="1">
    <citation type="submission" date="2019-06" db="EMBL/GenBank/DDBJ databases">
        <title>Micromonospora ordensis sp. nov., isolated from deep marine sediment.</title>
        <authorList>
            <person name="Veyisoglu A."/>
            <person name="Carro L."/>
            <person name="Klenk H.-P."/>
            <person name="Sahin N."/>
        </authorList>
    </citation>
    <scope>NUCLEOTIDE SEQUENCE [LARGE SCALE GENOMIC DNA]</scope>
    <source>
        <strain evidence="4 5">S2509</strain>
    </source>
</reference>
<dbReference type="SUPFAM" id="SSF69318">
    <property type="entry name" value="Integrin alpha N-terminal domain"/>
    <property type="match status" value="1"/>
</dbReference>
<organism evidence="4 5">
    <name type="scientific">Micromonospora orduensis</name>
    <dbReference type="NCBI Taxonomy" id="1420891"/>
    <lineage>
        <taxon>Bacteria</taxon>
        <taxon>Bacillati</taxon>
        <taxon>Actinomycetota</taxon>
        <taxon>Actinomycetes</taxon>
        <taxon>Micromonosporales</taxon>
        <taxon>Micromonosporaceae</taxon>
        <taxon>Micromonospora</taxon>
    </lineage>
</organism>
<evidence type="ECO:0000313" key="5">
    <source>
        <dbReference type="Proteomes" id="UP000306145"/>
    </source>
</evidence>
<evidence type="ECO:0000259" key="3">
    <source>
        <dbReference type="Pfam" id="PF12256"/>
    </source>
</evidence>
<feature type="region of interest" description="Disordered" evidence="1">
    <location>
        <begin position="1278"/>
        <end position="1301"/>
    </location>
</feature>
<evidence type="ECO:0000259" key="2">
    <source>
        <dbReference type="Pfam" id="PF12255"/>
    </source>
</evidence>
<dbReference type="RefSeq" id="WP_139585370.1">
    <property type="nucleotide sequence ID" value="NZ_VDFY01000165.1"/>
</dbReference>
<dbReference type="InterPro" id="IPR032871">
    <property type="entry name" value="AHH_dom_containing"/>
</dbReference>
<protein>
    <submittedName>
        <fullName evidence="4">Uncharacterized protein</fullName>
    </submittedName>
</protein>
<evidence type="ECO:0000313" key="4">
    <source>
        <dbReference type="EMBL" id="TNH27810.1"/>
    </source>
</evidence>
<evidence type="ECO:0000256" key="1">
    <source>
        <dbReference type="SAM" id="MobiDB-lite"/>
    </source>
</evidence>
<comment type="caution">
    <text evidence="4">The sequence shown here is derived from an EMBL/GenBank/DDBJ whole genome shotgun (WGS) entry which is preliminary data.</text>
</comment>
<name>A0A5C4QTJ1_9ACTN</name>
<gene>
    <name evidence="4" type="ORF">FHG89_17035</name>
</gene>
<keyword evidence="5" id="KW-1185">Reference proteome</keyword>
<dbReference type="Pfam" id="PF14412">
    <property type="entry name" value="AHH"/>
    <property type="match status" value="1"/>
</dbReference>
<dbReference type="InterPro" id="IPR022044">
    <property type="entry name" value="TcdB_toxin_mid/C"/>
</dbReference>
<dbReference type="Pfam" id="PF12256">
    <property type="entry name" value="TcdB_toxin_midN"/>
    <property type="match status" value="1"/>
</dbReference>
<dbReference type="Gene3D" id="2.180.10.10">
    <property type="entry name" value="RHS repeat-associated core"/>
    <property type="match status" value="1"/>
</dbReference>
<dbReference type="InterPro" id="IPR028994">
    <property type="entry name" value="Integrin_alpha_N"/>
</dbReference>
<feature type="domain" description="Insecticide toxin TcdB middle/C-terminal" evidence="2">
    <location>
        <begin position="331"/>
        <end position="482"/>
    </location>
</feature>
<sequence>MSGDGLADLVRIGNGEVSYHPNLGYGRFGAKVSMDGAPWFDTEELFRPANLRLADVDGSGLTDVIYLAPDGVRVHFNRSGNGFDPAVTLPGLPPADAMESVDTVDLLGSGTACLVWSSGDPGSSARSMRFVDLMGGVKPHLLARMVNNLGAETVIRYAPSTRFYLADRAAGRPWLTRLPFPVQVVERVETLDRISGNRFTRRFAYHHGFYDGVEREFRGFGMTEQWDTEEISALSPLDLAAPNIDAASHVPPVLTRTWSHTGAFLDVGPGLEAGYAAEFWREPGPDGGGAGPGDAEEVAAAPLPSVMPETVLLADGSRLPWHSATEELREAYRALRGAPLRQEVYALDGSPEQDRPYTVTTSSYTIELLQPMSAPGSEQRHAVCLRRPAETVTASYERTTYDVEAADGSVTGRCDPRVGHEVVLDVDGFGGVLRGVSIVYPRRYPGAGLDPRLPSWAADAITAAQRAPAVVLTTNRFAEASDVGATYRGPVPVESHAEELTGVVVISPVLLRPDELRLLADAPAGTGSAGTGRRTIRRSRVIYLADDLSGPLPLGSAGPLAVPYRTEQLVLTEELVDSVFRGDGTAPAGLPADMAAVLGGECGYLSDGSEWWAPAGVAVYSPGAVADFYLPAGFTDPFGNTTTVRYDPYRLLSVEVIDPLGNDVAAVNDYRVLAPRQLTDPNGAVSEVAFDALGQVAVAARRGRPGDPRRCTLDGAEADLDDSTVAAYLTDPRGAAPALLGGAGSRIVYDLFAYARTSGDEQPQAPMAATLVRESYDADLDPGATTRVSQSLAYSDGFGRALQAKTPAAGGRWLASGWTVVNNKGLPVRLYEPFFSTTHLFEPAVRAGVSPIFCHDPVGRAVATVLPDRSWAKVVIDPWRLDSWDGADTALIADPRTDPDVGDHLARLPEPDVLPTWYASHVSDAAAAAHAATPAQAYLDPMGRTVLAVAHNRVQGAADDVLQATFVRLDVQGDQREVIDALGRTAMTYDHDLAGQVLHSASQDQGERWMLGDAGGHPRYAWNSRGFRYRMTYDALLRPVATYLSSDDGGAEALIGQTGYGESLDRAAAEAAYLRGRPHRVFDGAGTVTTELYDFAGNPVTVVRRLVIDPLAVPDWSGEVPLEGESFATTTAHDALDRPVLTKAPDGSLVRPVLDDGGLLAGVDVTLAGGGGPDWQPYVTGITYTAKGQREQISYGNGAVTSCSYDPLSQRLVSLVTARGGDILQDLVYSYDAVGNVVRVADAAQQTLFFRNTVVEPSADYSYDATYQLISAAGREHLGQAGGPVPPDPYDSGTVGQDQPGDGLAMGRYTEAYVYDEAGNVLSVRHIGSGGAHPGWTRTYAYGSGNRLASTIVGSGTAELYEYDAHGSMTSMPHLPLMQWEHADRLQATAQQVVNSGLPETTWYGYDGAGQRVRWMTLRSAAPGQEPTRKCERIYVGGFEVYREYDGSGSAVTLERTSLSVLDGTRRIALAERRTIGDDGTTDLLVRFQLGNQLDSACLELDLAGAIIGYEEYYPYGSTSYQAVDRSIRAATKRYRFTGMERDEATGLEYHTARYYAPWLARWTACDPSGLIDGANLYCYVLGNPVTSADLTGTSSLMLMLLWLTGDSSSEPAGTAASPVATAGAAAPGSAGSASAAMTGAVITRPMGPIPSPNAAPATPAPAPPRVFTPPEPPRLPAAPVRPEPPAPVVGALAPEAIIGGALTAAAIGGMLVAPAVEMMQQDPWLAGIDNDPPSKASPAEIEFMAELMSGLTPRQIAQANESEASRSRRHKTEDHHIATATRKSSWTPKFKEIFKQANLSINASENIVTLPGEVHRGPHIDAYHRAVHRRLTDTIGDAAPNSTEYAQRVREALAAMKQELLTPGSQLRSLVSIVDTPLVRWGEFKDVKELVELGDCLIDDPFNLIED</sequence>
<proteinExistence type="predicted"/>
<dbReference type="OrthoDB" id="291011at2"/>
<feature type="region of interest" description="Disordered" evidence="1">
    <location>
        <begin position="1759"/>
        <end position="1783"/>
    </location>
</feature>